<dbReference type="SUPFAM" id="SSF56784">
    <property type="entry name" value="HAD-like"/>
    <property type="match status" value="1"/>
</dbReference>
<dbReference type="Proteomes" id="UP000586947">
    <property type="component" value="Unassembled WGS sequence"/>
</dbReference>
<accession>A0A840VW14</accession>
<dbReference type="InterPro" id="IPR023214">
    <property type="entry name" value="HAD_sf"/>
</dbReference>
<gene>
    <name evidence="1" type="ORF">HNR20_005967</name>
</gene>
<dbReference type="SFLD" id="SFLDG01129">
    <property type="entry name" value="C1.5:_HAD__Beta-PGM__Phosphata"/>
    <property type="match status" value="1"/>
</dbReference>
<dbReference type="PANTHER" id="PTHR18901">
    <property type="entry name" value="2-DEOXYGLUCOSE-6-PHOSPHATE PHOSPHATASE 2"/>
    <property type="match status" value="1"/>
</dbReference>
<proteinExistence type="predicted"/>
<dbReference type="CDD" id="cd07505">
    <property type="entry name" value="HAD_BPGM-like"/>
    <property type="match status" value="1"/>
</dbReference>
<dbReference type="InterPro" id="IPR036412">
    <property type="entry name" value="HAD-like_sf"/>
</dbReference>
<dbReference type="Gene3D" id="3.40.50.1000">
    <property type="entry name" value="HAD superfamily/HAD-like"/>
    <property type="match status" value="1"/>
</dbReference>
<keyword evidence="1" id="KW-0378">Hydrolase</keyword>
<dbReference type="GO" id="GO:0016787">
    <property type="term" value="F:hydrolase activity"/>
    <property type="evidence" value="ECO:0007669"/>
    <property type="project" value="UniProtKB-KW"/>
</dbReference>
<sequence length="243" mass="25542">MPGPGRIAGVATTLEDPLSSHHPAAVLFDMDGTLVDSEKLWDVALQELAQEYGAELSAEARRSIVGTSMAESMRIMHDDLGQPERDPEISAAWINARILELFRSGLRWRPGAFALLRAVRAAAIPTALVTSSPRALVEIALDTLGRDNFDTVVCGDEVVAAKPHPEPYLTAARLLGVPIERCVAIEDSPTGVASALASGAAVLAVPVEVPLGRIAGVHQVESLTGVDLEFLAGLLADWAGATG</sequence>
<reference evidence="1 2" key="1">
    <citation type="submission" date="2020-08" db="EMBL/GenBank/DDBJ databases">
        <title>Sequencing the genomes of 1000 actinobacteria strains.</title>
        <authorList>
            <person name="Klenk H.-P."/>
        </authorList>
    </citation>
    <scope>NUCLEOTIDE SEQUENCE [LARGE SCALE GENOMIC DNA]</scope>
    <source>
        <strain evidence="1 2">DSM 103125</strain>
    </source>
</reference>
<protein>
    <submittedName>
        <fullName evidence="1">HAD superfamily hydrolase (TIGR01509 family)</fullName>
    </submittedName>
</protein>
<keyword evidence="2" id="KW-1185">Reference proteome</keyword>
<dbReference type="PRINTS" id="PR00413">
    <property type="entry name" value="HADHALOGNASE"/>
</dbReference>
<dbReference type="SFLD" id="SFLDG01135">
    <property type="entry name" value="C1.5.6:_HAD__Beta-PGM__Phospha"/>
    <property type="match status" value="1"/>
</dbReference>
<dbReference type="AlphaFoldDB" id="A0A840VW14"/>
<name>A0A840VW14_9ACTN</name>
<dbReference type="InterPro" id="IPR006439">
    <property type="entry name" value="HAD-SF_hydro_IA"/>
</dbReference>
<dbReference type="EMBL" id="JACHDP010000001">
    <property type="protein sequence ID" value="MBB5481462.1"/>
    <property type="molecule type" value="Genomic_DNA"/>
</dbReference>
<dbReference type="NCBIfam" id="TIGR01509">
    <property type="entry name" value="HAD-SF-IA-v3"/>
    <property type="match status" value="1"/>
</dbReference>
<dbReference type="SFLD" id="SFLDS00003">
    <property type="entry name" value="Haloacid_Dehalogenase"/>
    <property type="match status" value="1"/>
</dbReference>
<comment type="caution">
    <text evidence="1">The sequence shown here is derived from an EMBL/GenBank/DDBJ whole genome shotgun (WGS) entry which is preliminary data.</text>
</comment>
<evidence type="ECO:0000313" key="1">
    <source>
        <dbReference type="EMBL" id="MBB5481462.1"/>
    </source>
</evidence>
<organism evidence="1 2">
    <name type="scientific">Micromonospora parathelypteridis</name>
    <dbReference type="NCBI Taxonomy" id="1839617"/>
    <lineage>
        <taxon>Bacteria</taxon>
        <taxon>Bacillati</taxon>
        <taxon>Actinomycetota</taxon>
        <taxon>Actinomycetes</taxon>
        <taxon>Micromonosporales</taxon>
        <taxon>Micromonosporaceae</taxon>
        <taxon>Micromonospora</taxon>
    </lineage>
</organism>
<dbReference type="Gene3D" id="1.10.150.240">
    <property type="entry name" value="Putative phosphatase, domain 2"/>
    <property type="match status" value="1"/>
</dbReference>
<dbReference type="FunFam" id="3.40.50.1000:FF:000162">
    <property type="entry name" value="HAD-like protein"/>
    <property type="match status" value="1"/>
</dbReference>
<evidence type="ECO:0000313" key="2">
    <source>
        <dbReference type="Proteomes" id="UP000586947"/>
    </source>
</evidence>
<dbReference type="PANTHER" id="PTHR18901:SF38">
    <property type="entry name" value="PSEUDOURIDINE-5'-PHOSPHATASE"/>
    <property type="match status" value="1"/>
</dbReference>
<dbReference type="Pfam" id="PF00702">
    <property type="entry name" value="Hydrolase"/>
    <property type="match status" value="1"/>
</dbReference>
<dbReference type="InterPro" id="IPR023198">
    <property type="entry name" value="PGP-like_dom2"/>
</dbReference>